<dbReference type="NCBIfam" id="NF004741">
    <property type="entry name" value="PRK06076.1-2"/>
    <property type="match status" value="1"/>
</dbReference>
<comment type="subcellular location">
    <subcellularLocation>
        <location evidence="5 6">Cell membrane</location>
        <topology evidence="5 6">Multi-pass membrane protein</topology>
    </subcellularLocation>
    <subcellularLocation>
        <location evidence="1">Membrane</location>
        <topology evidence="1">Multi-pass membrane protein</topology>
    </subcellularLocation>
</comment>
<feature type="transmembrane region" description="Helical" evidence="5">
    <location>
        <begin position="131"/>
        <end position="156"/>
    </location>
</feature>
<name>A0A5S5D0X3_9ACTN</name>
<feature type="transmembrane region" description="Helical" evidence="5">
    <location>
        <begin position="377"/>
        <end position="396"/>
    </location>
</feature>
<reference evidence="8 9" key="1">
    <citation type="submission" date="2019-07" db="EMBL/GenBank/DDBJ databases">
        <title>Genomic Encyclopedia of Archaeal and Bacterial Type Strains, Phase II (KMG-II): from individual species to whole genera.</title>
        <authorList>
            <person name="Goeker M."/>
        </authorList>
    </citation>
    <scope>NUCLEOTIDE SEQUENCE [LARGE SCALE GENOMIC DNA]</scope>
    <source>
        <strain evidence="8 9">DSM 46842</strain>
    </source>
</reference>
<dbReference type="GO" id="GO:0048038">
    <property type="term" value="F:quinone binding"/>
    <property type="evidence" value="ECO:0007669"/>
    <property type="project" value="UniProtKB-KW"/>
</dbReference>
<dbReference type="PROSITE" id="PS00667">
    <property type="entry name" value="COMPLEX1_ND1_1"/>
    <property type="match status" value="1"/>
</dbReference>
<evidence type="ECO:0000256" key="3">
    <source>
        <dbReference type="ARBA" id="ARBA00022989"/>
    </source>
</evidence>
<evidence type="ECO:0000256" key="5">
    <source>
        <dbReference type="HAMAP-Rule" id="MF_01350"/>
    </source>
</evidence>
<dbReference type="AlphaFoldDB" id="A0A5S5D0X3"/>
<proteinExistence type="inferred from homology"/>
<dbReference type="PANTHER" id="PTHR11432">
    <property type="entry name" value="NADH DEHYDROGENASE SUBUNIT 1"/>
    <property type="match status" value="1"/>
</dbReference>
<accession>A0A5S5D0X3</accession>
<dbReference type="PROSITE" id="PS00668">
    <property type="entry name" value="COMPLEX1_ND1_2"/>
    <property type="match status" value="1"/>
</dbReference>
<evidence type="ECO:0000256" key="7">
    <source>
        <dbReference type="SAM" id="MobiDB-lite"/>
    </source>
</evidence>
<dbReference type="HAMAP" id="MF_01350">
    <property type="entry name" value="NDH1_NuoH"/>
    <property type="match status" value="1"/>
</dbReference>
<keyword evidence="3 5" id="KW-1133">Transmembrane helix</keyword>
<protein>
    <recommendedName>
        <fullName evidence="5">NADH-quinone oxidoreductase subunit H</fullName>
        <ecNumber evidence="5">7.1.1.-</ecNumber>
    </recommendedName>
    <alternativeName>
        <fullName evidence="5">NADH dehydrogenase I subunit H</fullName>
    </alternativeName>
    <alternativeName>
        <fullName evidence="5">NDH-1 subunit H</fullName>
    </alternativeName>
</protein>
<keyword evidence="2 5" id="KW-0812">Transmembrane</keyword>
<keyword evidence="4 5" id="KW-0472">Membrane</keyword>
<dbReference type="RefSeq" id="WP_166531756.1">
    <property type="nucleotide sequence ID" value="NZ_VNHW01000002.1"/>
</dbReference>
<feature type="compositionally biased region" description="Polar residues" evidence="7">
    <location>
        <begin position="485"/>
        <end position="495"/>
    </location>
</feature>
<feature type="transmembrane region" description="Helical" evidence="5">
    <location>
        <begin position="267"/>
        <end position="289"/>
    </location>
</feature>
<feature type="transmembrane region" description="Helical" evidence="5">
    <location>
        <begin position="92"/>
        <end position="111"/>
    </location>
</feature>
<feature type="compositionally biased region" description="Low complexity" evidence="7">
    <location>
        <begin position="436"/>
        <end position="445"/>
    </location>
</feature>
<gene>
    <name evidence="5" type="primary">nuoH</name>
    <name evidence="8" type="ORF">BD833_102134</name>
</gene>
<dbReference type="GO" id="GO:0016655">
    <property type="term" value="F:oxidoreductase activity, acting on NAD(P)H, quinone or similar compound as acceptor"/>
    <property type="evidence" value="ECO:0007669"/>
    <property type="project" value="UniProtKB-UniRule"/>
</dbReference>
<keyword evidence="5" id="KW-1003">Cell membrane</keyword>
<feature type="transmembrane region" description="Helical" evidence="5">
    <location>
        <begin position="220"/>
        <end position="238"/>
    </location>
</feature>
<organism evidence="8 9">
    <name type="scientific">Blastococcus xanthinilyticus</name>
    <dbReference type="NCBI Taxonomy" id="1564164"/>
    <lineage>
        <taxon>Bacteria</taxon>
        <taxon>Bacillati</taxon>
        <taxon>Actinomycetota</taxon>
        <taxon>Actinomycetes</taxon>
        <taxon>Geodermatophilales</taxon>
        <taxon>Geodermatophilaceae</taxon>
        <taxon>Blastococcus</taxon>
    </lineage>
</organism>
<evidence type="ECO:0000256" key="2">
    <source>
        <dbReference type="ARBA" id="ARBA00022692"/>
    </source>
</evidence>
<evidence type="ECO:0000256" key="1">
    <source>
        <dbReference type="ARBA" id="ARBA00004141"/>
    </source>
</evidence>
<dbReference type="Proteomes" id="UP000322499">
    <property type="component" value="Unassembled WGS sequence"/>
</dbReference>
<keyword evidence="5 6" id="KW-0520">NAD</keyword>
<dbReference type="GO" id="GO:0005886">
    <property type="term" value="C:plasma membrane"/>
    <property type="evidence" value="ECO:0007669"/>
    <property type="project" value="UniProtKB-SubCell"/>
</dbReference>
<keyword evidence="5" id="KW-1278">Translocase</keyword>
<comment type="function">
    <text evidence="5">NDH-1 shuttles electrons from NADH, via FMN and iron-sulfur (Fe-S) centers, to quinones in the respiratory chain. The immediate electron acceptor for the enzyme in this species is believed to be ubiquinone. Couples the redox reaction to proton translocation (for every two electrons transferred, four hydrogen ions are translocated across the cytoplasmic membrane), and thus conserves the redox energy in a proton gradient. This subunit may bind ubiquinone.</text>
</comment>
<comment type="subunit">
    <text evidence="5">NDH-1 is composed of 14 different subunits. Subunits NuoA, H, J, K, L, M, N constitute the membrane sector of the complex.</text>
</comment>
<evidence type="ECO:0000256" key="6">
    <source>
        <dbReference type="RuleBase" id="RU000471"/>
    </source>
</evidence>
<dbReference type="PANTHER" id="PTHR11432:SF3">
    <property type="entry name" value="NADH-UBIQUINONE OXIDOREDUCTASE CHAIN 1"/>
    <property type="match status" value="1"/>
</dbReference>
<feature type="transmembrane region" description="Helical" evidence="5">
    <location>
        <begin position="177"/>
        <end position="200"/>
    </location>
</feature>
<comment type="similarity">
    <text evidence="5 6">Belongs to the complex I subunit 1 family.</text>
</comment>
<evidence type="ECO:0000256" key="4">
    <source>
        <dbReference type="ARBA" id="ARBA00023136"/>
    </source>
</evidence>
<evidence type="ECO:0000313" key="8">
    <source>
        <dbReference type="EMBL" id="TYP89661.1"/>
    </source>
</evidence>
<feature type="region of interest" description="Disordered" evidence="7">
    <location>
        <begin position="406"/>
        <end position="495"/>
    </location>
</feature>
<evidence type="ECO:0000313" key="9">
    <source>
        <dbReference type="Proteomes" id="UP000322499"/>
    </source>
</evidence>
<dbReference type="EMBL" id="VNHW01000002">
    <property type="protein sequence ID" value="TYP89661.1"/>
    <property type="molecule type" value="Genomic_DNA"/>
</dbReference>
<dbReference type="Pfam" id="PF00146">
    <property type="entry name" value="NADHdh"/>
    <property type="match status" value="1"/>
</dbReference>
<dbReference type="NCBIfam" id="NF004743">
    <property type="entry name" value="PRK06076.1-4"/>
    <property type="match status" value="1"/>
</dbReference>
<dbReference type="InterPro" id="IPR018086">
    <property type="entry name" value="NADH_UbQ_OxRdtase_su1_CS"/>
</dbReference>
<keyword evidence="9" id="KW-1185">Reference proteome</keyword>
<dbReference type="InterPro" id="IPR001694">
    <property type="entry name" value="NADH_UbQ_OxRdtase_su1/FPO"/>
</dbReference>
<feature type="transmembrane region" description="Helical" evidence="5">
    <location>
        <begin position="20"/>
        <end position="45"/>
    </location>
</feature>
<keyword evidence="5" id="KW-0874">Quinone</keyword>
<feature type="transmembrane region" description="Helical" evidence="5">
    <location>
        <begin position="309"/>
        <end position="329"/>
    </location>
</feature>
<sequence length="495" mass="53269">MTVWALEADQPTLADFGNDVWWIVLIKVVGVFAVLVLMTLFAIVFERKVVARMQQRIGPNRVGPRGYLQSLADGLKLAFKEDIIPALADKPVYFLAPVIATIPAFVAFSVIPMGPVVSIFGERTPLQLTDAPIGVLIILAMSAMGIYGIVLGGWASGSTYPLLGSLRSAAQMISYEIAMGLSLVAVFLYAGTMSTSGIVAAQADGSELSFFGWEFTGPSWYVVLLPVSFIIYAIAVVGETNRAPFDLPEAESELVGGFHTEYSSLKFALFFLAEYINMVTVSALAATLFLGGWRAPWPLSIWDGANSGWWPLLWFFLKVVAALFVFIWLRGTLPRLRYDQFMRFGWKVLVPVSLVWILVVATMRTVSRETDLTAGEVAVFVGLPIALVLLVGLWLAGRAGQSDTRQAAAEAAAGSNHPTSTEPEVLPPAGARRRPAGGPIRAEGGFPVPPMDLRVPPSPRLRREPVSTAGEPVPGAVVGTGRRGATSTSQEDGDV</sequence>
<keyword evidence="5" id="KW-0830">Ubiquinone</keyword>
<dbReference type="GO" id="GO:0009060">
    <property type="term" value="P:aerobic respiration"/>
    <property type="evidence" value="ECO:0007669"/>
    <property type="project" value="TreeGrafter"/>
</dbReference>
<dbReference type="EC" id="7.1.1.-" evidence="5"/>
<comment type="caution">
    <text evidence="8">The sequence shown here is derived from an EMBL/GenBank/DDBJ whole genome shotgun (WGS) entry which is preliminary data.</text>
</comment>
<feature type="transmembrane region" description="Helical" evidence="5">
    <location>
        <begin position="341"/>
        <end position="365"/>
    </location>
</feature>
<dbReference type="GO" id="GO:0003954">
    <property type="term" value="F:NADH dehydrogenase activity"/>
    <property type="evidence" value="ECO:0007669"/>
    <property type="project" value="TreeGrafter"/>
</dbReference>
<comment type="catalytic activity">
    <reaction evidence="5">
        <text>a quinone + NADH + 5 H(+)(in) = a quinol + NAD(+) + 4 H(+)(out)</text>
        <dbReference type="Rhea" id="RHEA:57888"/>
        <dbReference type="ChEBI" id="CHEBI:15378"/>
        <dbReference type="ChEBI" id="CHEBI:24646"/>
        <dbReference type="ChEBI" id="CHEBI:57540"/>
        <dbReference type="ChEBI" id="CHEBI:57945"/>
        <dbReference type="ChEBI" id="CHEBI:132124"/>
    </reaction>
</comment>